<dbReference type="RefSeq" id="WP_173075714.1">
    <property type="nucleotide sequence ID" value="NZ_BAABJB010000027.1"/>
</dbReference>
<proteinExistence type="inferred from homology"/>
<comment type="similarity">
    <text evidence="1">Belongs to the sigma-70 factor family. ECF subfamily.</text>
</comment>
<dbReference type="Gene3D" id="1.10.10.10">
    <property type="entry name" value="Winged helix-like DNA-binding domain superfamily/Winged helix DNA-binding domain"/>
    <property type="match status" value="1"/>
</dbReference>
<evidence type="ECO:0000256" key="5">
    <source>
        <dbReference type="ARBA" id="ARBA00023163"/>
    </source>
</evidence>
<dbReference type="Pfam" id="PF04542">
    <property type="entry name" value="Sigma70_r2"/>
    <property type="match status" value="1"/>
</dbReference>
<dbReference type="InterPro" id="IPR014284">
    <property type="entry name" value="RNA_pol_sigma-70_dom"/>
</dbReference>
<comment type="caution">
    <text evidence="7">The sequence shown here is derived from an EMBL/GenBank/DDBJ whole genome shotgun (WGS) entry which is preliminary data.</text>
</comment>
<name>A0A6V8L2S1_9ACTN</name>
<dbReference type="Gene3D" id="1.10.1740.10">
    <property type="match status" value="1"/>
</dbReference>
<dbReference type="GO" id="GO:0003677">
    <property type="term" value="F:DNA binding"/>
    <property type="evidence" value="ECO:0007669"/>
    <property type="project" value="UniProtKB-KW"/>
</dbReference>
<keyword evidence="5" id="KW-0804">Transcription</keyword>
<evidence type="ECO:0000313" key="7">
    <source>
        <dbReference type="EMBL" id="GFJ88406.1"/>
    </source>
</evidence>
<dbReference type="NCBIfam" id="TIGR02937">
    <property type="entry name" value="sigma70-ECF"/>
    <property type="match status" value="1"/>
</dbReference>
<dbReference type="InterPro" id="IPR007627">
    <property type="entry name" value="RNA_pol_sigma70_r2"/>
</dbReference>
<dbReference type="InterPro" id="IPR036388">
    <property type="entry name" value="WH-like_DNA-bd_sf"/>
</dbReference>
<dbReference type="GO" id="GO:0006352">
    <property type="term" value="P:DNA-templated transcription initiation"/>
    <property type="evidence" value="ECO:0007669"/>
    <property type="project" value="InterPro"/>
</dbReference>
<gene>
    <name evidence="7" type="primary">rpoE_4</name>
    <name evidence="7" type="ORF">Prum_020480</name>
</gene>
<organism evidence="7 8">
    <name type="scientific">Phytohabitans rumicis</name>
    <dbReference type="NCBI Taxonomy" id="1076125"/>
    <lineage>
        <taxon>Bacteria</taxon>
        <taxon>Bacillati</taxon>
        <taxon>Actinomycetota</taxon>
        <taxon>Actinomycetes</taxon>
        <taxon>Micromonosporales</taxon>
        <taxon>Micromonosporaceae</taxon>
    </lineage>
</organism>
<evidence type="ECO:0000256" key="3">
    <source>
        <dbReference type="ARBA" id="ARBA00023082"/>
    </source>
</evidence>
<dbReference type="SUPFAM" id="SSF88659">
    <property type="entry name" value="Sigma3 and sigma4 domains of RNA polymerase sigma factors"/>
    <property type="match status" value="1"/>
</dbReference>
<keyword evidence="3" id="KW-0731">Sigma factor</keyword>
<dbReference type="EMBL" id="BLPG01000001">
    <property type="protein sequence ID" value="GFJ88406.1"/>
    <property type="molecule type" value="Genomic_DNA"/>
</dbReference>
<dbReference type="Proteomes" id="UP000482960">
    <property type="component" value="Unassembled WGS sequence"/>
</dbReference>
<reference evidence="7 8" key="1">
    <citation type="submission" date="2020-03" db="EMBL/GenBank/DDBJ databases">
        <title>Whole genome shotgun sequence of Phytohabitans rumicis NBRC 108638.</title>
        <authorList>
            <person name="Komaki H."/>
            <person name="Tamura T."/>
        </authorList>
    </citation>
    <scope>NUCLEOTIDE SEQUENCE [LARGE SCALE GENOMIC DNA]</scope>
    <source>
        <strain evidence="7 8">NBRC 108638</strain>
    </source>
</reference>
<dbReference type="GO" id="GO:0016987">
    <property type="term" value="F:sigma factor activity"/>
    <property type="evidence" value="ECO:0007669"/>
    <property type="project" value="UniProtKB-KW"/>
</dbReference>
<keyword evidence="2" id="KW-0805">Transcription regulation</keyword>
<sequence>MRDDSAVVLLVTRARDGDRAAWDEVVERYAPLVFAVCRRYRLSMADAEDVNQSVWLRLVEHLSALREPAALPGWIATTTQRECLRLLRSTRRSEPVDPLVEGHDVADVAAVAVEEEVLAHERNAAARAAFGELPPRCQLLLSLLMRDPPVPYEEIGRRLHMRVGSIGPSRARCLDRMRRCPAIVALLDSRVERAGGGDHRGEPTVER</sequence>
<dbReference type="InterPro" id="IPR013325">
    <property type="entry name" value="RNA_pol_sigma_r2"/>
</dbReference>
<reference evidence="7 8" key="2">
    <citation type="submission" date="2020-03" db="EMBL/GenBank/DDBJ databases">
        <authorList>
            <person name="Ichikawa N."/>
            <person name="Kimura A."/>
            <person name="Kitahashi Y."/>
            <person name="Uohara A."/>
        </authorList>
    </citation>
    <scope>NUCLEOTIDE SEQUENCE [LARGE SCALE GENOMIC DNA]</scope>
    <source>
        <strain evidence="7 8">NBRC 108638</strain>
    </source>
</reference>
<evidence type="ECO:0000256" key="4">
    <source>
        <dbReference type="ARBA" id="ARBA00023125"/>
    </source>
</evidence>
<keyword evidence="8" id="KW-1185">Reference proteome</keyword>
<dbReference type="PANTHER" id="PTHR43133">
    <property type="entry name" value="RNA POLYMERASE ECF-TYPE SIGMA FACTO"/>
    <property type="match status" value="1"/>
</dbReference>
<evidence type="ECO:0000256" key="1">
    <source>
        <dbReference type="ARBA" id="ARBA00010641"/>
    </source>
</evidence>
<feature type="domain" description="RNA polymerase sigma-70 region 2" evidence="6">
    <location>
        <begin position="26"/>
        <end position="92"/>
    </location>
</feature>
<accession>A0A6V8L2S1</accession>
<dbReference type="InterPro" id="IPR013324">
    <property type="entry name" value="RNA_pol_sigma_r3/r4-like"/>
</dbReference>
<protein>
    <submittedName>
        <fullName evidence="7">RNA polymerase sigma factor</fullName>
    </submittedName>
</protein>
<keyword evidence="4" id="KW-0238">DNA-binding</keyword>
<evidence type="ECO:0000259" key="6">
    <source>
        <dbReference type="Pfam" id="PF04542"/>
    </source>
</evidence>
<dbReference type="AlphaFoldDB" id="A0A6V8L2S1"/>
<dbReference type="SUPFAM" id="SSF88946">
    <property type="entry name" value="Sigma2 domain of RNA polymerase sigma factors"/>
    <property type="match status" value="1"/>
</dbReference>
<evidence type="ECO:0000256" key="2">
    <source>
        <dbReference type="ARBA" id="ARBA00023015"/>
    </source>
</evidence>
<evidence type="ECO:0000313" key="8">
    <source>
        <dbReference type="Proteomes" id="UP000482960"/>
    </source>
</evidence>
<dbReference type="InterPro" id="IPR039425">
    <property type="entry name" value="RNA_pol_sigma-70-like"/>
</dbReference>
<dbReference type="PANTHER" id="PTHR43133:SF8">
    <property type="entry name" value="RNA POLYMERASE SIGMA FACTOR HI_1459-RELATED"/>
    <property type="match status" value="1"/>
</dbReference>